<keyword evidence="3" id="KW-1185">Reference proteome</keyword>
<dbReference type="GeneTree" id="ENSGT01030000234530"/>
<reference evidence="2" key="2">
    <citation type="submission" date="2025-09" db="UniProtKB">
        <authorList>
            <consortium name="Ensembl"/>
        </authorList>
    </citation>
    <scope>IDENTIFICATION</scope>
</reference>
<reference evidence="2" key="1">
    <citation type="submission" date="2025-08" db="UniProtKB">
        <authorList>
            <consortium name="Ensembl"/>
        </authorList>
    </citation>
    <scope>IDENTIFICATION</scope>
</reference>
<dbReference type="SUPFAM" id="SSF48726">
    <property type="entry name" value="Immunoglobulin"/>
    <property type="match status" value="1"/>
</dbReference>
<proteinExistence type="predicted"/>
<evidence type="ECO:0000313" key="3">
    <source>
        <dbReference type="Proteomes" id="UP000265000"/>
    </source>
</evidence>
<dbReference type="Proteomes" id="UP000265000">
    <property type="component" value="Unplaced"/>
</dbReference>
<organism evidence="2 3">
    <name type="scientific">Fundulus heteroclitus</name>
    <name type="common">Killifish</name>
    <name type="synonym">Mummichog</name>
    <dbReference type="NCBI Taxonomy" id="8078"/>
    <lineage>
        <taxon>Eukaryota</taxon>
        <taxon>Metazoa</taxon>
        <taxon>Chordata</taxon>
        <taxon>Craniata</taxon>
        <taxon>Vertebrata</taxon>
        <taxon>Euteleostomi</taxon>
        <taxon>Actinopterygii</taxon>
        <taxon>Neopterygii</taxon>
        <taxon>Teleostei</taxon>
        <taxon>Neoteleostei</taxon>
        <taxon>Acanthomorphata</taxon>
        <taxon>Ovalentaria</taxon>
        <taxon>Atherinomorphae</taxon>
        <taxon>Cyprinodontiformes</taxon>
        <taxon>Fundulidae</taxon>
        <taxon>Fundulus</taxon>
    </lineage>
</organism>
<dbReference type="AlphaFoldDB" id="A0A3Q2QL82"/>
<dbReference type="Gene3D" id="2.60.40.10">
    <property type="entry name" value="Immunoglobulins"/>
    <property type="match status" value="1"/>
</dbReference>
<dbReference type="InterPro" id="IPR013783">
    <property type="entry name" value="Ig-like_fold"/>
</dbReference>
<sequence length="262" mass="29375">GHRVFLYIQNKLFEQYQNVIIQKPVYFFSQKVKKKNPKPTEYLFSFFLGETLRLITTLMKGTTESVLEQGFSPSQFTANYTTFKNEWSGMYLSLKGRDNYSNNVLILLSLPNIIDSKTGAMNYTVVQSPTISDPVQPGESVNLQCSVLSGSQMGSCPSEDRVLWFGVRKDTILGSIIYTDGNTPYECDTKSDMSSNSKRCVYHLLKNVSSSDSGIYYCALAMCGEIIFGNGTKLEVEGKWMIVKKIKSTFSIPALLILPVCV</sequence>
<accession>A0A3Q2QL82</accession>
<dbReference type="InterPro" id="IPR007110">
    <property type="entry name" value="Ig-like_dom"/>
</dbReference>
<dbReference type="SMART" id="SM00409">
    <property type="entry name" value="IG"/>
    <property type="match status" value="1"/>
</dbReference>
<evidence type="ECO:0000313" key="2">
    <source>
        <dbReference type="Ensembl" id="ENSFHEP00000027427.1"/>
    </source>
</evidence>
<dbReference type="InterPro" id="IPR003599">
    <property type="entry name" value="Ig_sub"/>
</dbReference>
<dbReference type="PROSITE" id="PS50835">
    <property type="entry name" value="IG_LIKE"/>
    <property type="match status" value="1"/>
</dbReference>
<dbReference type="Ensembl" id="ENSFHET00000000161.1">
    <property type="protein sequence ID" value="ENSFHEP00000027427.1"/>
    <property type="gene ID" value="ENSFHEG00000010937.1"/>
</dbReference>
<dbReference type="Pfam" id="PF07686">
    <property type="entry name" value="V-set"/>
    <property type="match status" value="1"/>
</dbReference>
<protein>
    <recommendedName>
        <fullName evidence="1">Ig-like domain-containing protein</fullName>
    </recommendedName>
</protein>
<feature type="domain" description="Ig-like" evidence="1">
    <location>
        <begin position="111"/>
        <end position="218"/>
    </location>
</feature>
<dbReference type="InterPro" id="IPR013106">
    <property type="entry name" value="Ig_V-set"/>
</dbReference>
<dbReference type="CDD" id="cd00099">
    <property type="entry name" value="IgV"/>
    <property type="match status" value="1"/>
</dbReference>
<name>A0A3Q2QL82_FUNHE</name>
<evidence type="ECO:0000259" key="1">
    <source>
        <dbReference type="PROSITE" id="PS50835"/>
    </source>
</evidence>
<dbReference type="InterPro" id="IPR036179">
    <property type="entry name" value="Ig-like_dom_sf"/>
</dbReference>